<protein>
    <submittedName>
        <fullName evidence="2">Uncharacterized protein</fullName>
    </submittedName>
</protein>
<dbReference type="Proteomes" id="UP000886998">
    <property type="component" value="Unassembled WGS sequence"/>
</dbReference>
<comment type="caution">
    <text evidence="2">The sequence shown here is derived from an EMBL/GenBank/DDBJ whole genome shotgun (WGS) entry which is preliminary data.</text>
</comment>
<reference evidence="2" key="1">
    <citation type="submission" date="2020-08" db="EMBL/GenBank/DDBJ databases">
        <title>Multicomponent nature underlies the extraordinary mechanical properties of spider dragline silk.</title>
        <authorList>
            <person name="Kono N."/>
            <person name="Nakamura H."/>
            <person name="Mori M."/>
            <person name="Yoshida Y."/>
            <person name="Ohtoshi R."/>
            <person name="Malay A.D."/>
            <person name="Moran D.A.P."/>
            <person name="Tomita M."/>
            <person name="Numata K."/>
            <person name="Arakawa K."/>
        </authorList>
    </citation>
    <scope>NUCLEOTIDE SEQUENCE</scope>
</reference>
<evidence type="ECO:0000313" key="2">
    <source>
        <dbReference type="EMBL" id="GFY41708.1"/>
    </source>
</evidence>
<dbReference type="OrthoDB" id="6430887at2759"/>
<accession>A0A8X6WUS7</accession>
<feature type="region of interest" description="Disordered" evidence="1">
    <location>
        <begin position="100"/>
        <end position="120"/>
    </location>
</feature>
<gene>
    <name evidence="2" type="primary">EVAR_17486_1</name>
    <name evidence="2" type="ORF">TNIN_279911</name>
</gene>
<keyword evidence="3" id="KW-1185">Reference proteome</keyword>
<name>A0A8X6WUS7_9ARAC</name>
<evidence type="ECO:0000256" key="1">
    <source>
        <dbReference type="SAM" id="MobiDB-lite"/>
    </source>
</evidence>
<organism evidence="2 3">
    <name type="scientific">Trichonephila inaurata madagascariensis</name>
    <dbReference type="NCBI Taxonomy" id="2747483"/>
    <lineage>
        <taxon>Eukaryota</taxon>
        <taxon>Metazoa</taxon>
        <taxon>Ecdysozoa</taxon>
        <taxon>Arthropoda</taxon>
        <taxon>Chelicerata</taxon>
        <taxon>Arachnida</taxon>
        <taxon>Araneae</taxon>
        <taxon>Araneomorphae</taxon>
        <taxon>Entelegynae</taxon>
        <taxon>Araneoidea</taxon>
        <taxon>Nephilidae</taxon>
        <taxon>Trichonephila</taxon>
        <taxon>Trichonephila inaurata</taxon>
    </lineage>
</organism>
<dbReference type="AlphaFoldDB" id="A0A8X6WUS7"/>
<proteinExistence type="predicted"/>
<feature type="compositionally biased region" description="Acidic residues" evidence="1">
    <location>
        <begin position="102"/>
        <end position="117"/>
    </location>
</feature>
<evidence type="ECO:0000313" key="3">
    <source>
        <dbReference type="Proteomes" id="UP000886998"/>
    </source>
</evidence>
<dbReference type="EMBL" id="BMAV01002648">
    <property type="protein sequence ID" value="GFY41708.1"/>
    <property type="molecule type" value="Genomic_DNA"/>
</dbReference>
<sequence length="140" mass="16488">MIDVDAARLQLFINTYIVSDVNEEFIRKNVKNFDASNLPPRKSELLQQFRRANYITSLWSNAHMKGICIFSPENNGWTLEDNQYHFNWFDGDQLPAFVSESLQDESEVDTKDADEDNKDIQYQHWIDDEISNFNDDDNED</sequence>